<comment type="caution">
    <text evidence="2">The sequence shown here is derived from an EMBL/GenBank/DDBJ whole genome shotgun (WGS) entry which is preliminary data.</text>
</comment>
<dbReference type="AlphaFoldDB" id="A0AAN8WQJ2"/>
<reference evidence="2 3" key="1">
    <citation type="submission" date="2023-11" db="EMBL/GenBank/DDBJ databases">
        <title>Halocaridina rubra genome assembly.</title>
        <authorList>
            <person name="Smith C."/>
        </authorList>
    </citation>
    <scope>NUCLEOTIDE SEQUENCE [LARGE SCALE GENOMIC DNA]</scope>
    <source>
        <strain evidence="2">EP-1</strain>
        <tissue evidence="2">Whole</tissue>
    </source>
</reference>
<protein>
    <submittedName>
        <fullName evidence="2">Uncharacterized protein</fullName>
    </submittedName>
</protein>
<name>A0AAN8WQJ2_HALRR</name>
<organism evidence="2 3">
    <name type="scientific">Halocaridina rubra</name>
    <name type="common">Hawaiian red shrimp</name>
    <dbReference type="NCBI Taxonomy" id="373956"/>
    <lineage>
        <taxon>Eukaryota</taxon>
        <taxon>Metazoa</taxon>
        <taxon>Ecdysozoa</taxon>
        <taxon>Arthropoda</taxon>
        <taxon>Crustacea</taxon>
        <taxon>Multicrustacea</taxon>
        <taxon>Malacostraca</taxon>
        <taxon>Eumalacostraca</taxon>
        <taxon>Eucarida</taxon>
        <taxon>Decapoda</taxon>
        <taxon>Pleocyemata</taxon>
        <taxon>Caridea</taxon>
        <taxon>Atyoidea</taxon>
        <taxon>Atyidae</taxon>
        <taxon>Halocaridina</taxon>
    </lineage>
</organism>
<sequence>EPEETWTLLPKFSPRPQKKRRQPPEEDQDVAFLNEINKETKVTESKQGKTKKKEEEKEEEIVTKSNNRINFVEDVLRKSRDQESSLSDLENIERDDLSDEFHSSDGEDDIRDDCTSWDDTICSNRSAYFKMYYQRFLTS</sequence>
<feature type="compositionally biased region" description="Basic and acidic residues" evidence="1">
    <location>
        <begin position="36"/>
        <end position="55"/>
    </location>
</feature>
<accession>A0AAN8WQJ2</accession>
<gene>
    <name evidence="2" type="ORF">SK128_019767</name>
</gene>
<evidence type="ECO:0000313" key="2">
    <source>
        <dbReference type="EMBL" id="KAK7058727.1"/>
    </source>
</evidence>
<feature type="compositionally biased region" description="Basic and acidic residues" evidence="1">
    <location>
        <begin position="91"/>
        <end position="105"/>
    </location>
</feature>
<evidence type="ECO:0000313" key="3">
    <source>
        <dbReference type="Proteomes" id="UP001381693"/>
    </source>
</evidence>
<proteinExistence type="predicted"/>
<keyword evidence="3" id="KW-1185">Reference proteome</keyword>
<feature type="region of interest" description="Disordered" evidence="1">
    <location>
        <begin position="79"/>
        <end position="114"/>
    </location>
</feature>
<feature type="region of interest" description="Disordered" evidence="1">
    <location>
        <begin position="1"/>
        <end position="58"/>
    </location>
</feature>
<dbReference type="EMBL" id="JAXCGZ010021126">
    <property type="protein sequence ID" value="KAK7058727.1"/>
    <property type="molecule type" value="Genomic_DNA"/>
</dbReference>
<evidence type="ECO:0000256" key="1">
    <source>
        <dbReference type="SAM" id="MobiDB-lite"/>
    </source>
</evidence>
<dbReference type="Proteomes" id="UP001381693">
    <property type="component" value="Unassembled WGS sequence"/>
</dbReference>
<feature type="non-terminal residue" evidence="2">
    <location>
        <position position="1"/>
    </location>
</feature>